<gene>
    <name evidence="1" type="ORF">BRAFLDRAFT_98932</name>
</gene>
<organism>
    <name type="scientific">Branchiostoma floridae</name>
    <name type="common">Florida lancelet</name>
    <name type="synonym">Amphioxus</name>
    <dbReference type="NCBI Taxonomy" id="7739"/>
    <lineage>
        <taxon>Eukaryota</taxon>
        <taxon>Metazoa</taxon>
        <taxon>Chordata</taxon>
        <taxon>Cephalochordata</taxon>
        <taxon>Leptocardii</taxon>
        <taxon>Amphioxiformes</taxon>
        <taxon>Branchiostomatidae</taxon>
        <taxon>Branchiostoma</taxon>
    </lineage>
</organism>
<dbReference type="InParanoid" id="C3YNZ5"/>
<accession>C3YNZ5</accession>
<evidence type="ECO:0000313" key="1">
    <source>
        <dbReference type="EMBL" id="EEN57994.1"/>
    </source>
</evidence>
<dbReference type="AlphaFoldDB" id="C3YNZ5"/>
<reference evidence="1" key="1">
    <citation type="journal article" date="2008" name="Nature">
        <title>The amphioxus genome and the evolution of the chordate karyotype.</title>
        <authorList>
            <consortium name="US DOE Joint Genome Institute (JGI-PGF)"/>
            <person name="Putnam N.H."/>
            <person name="Butts T."/>
            <person name="Ferrier D.E.K."/>
            <person name="Furlong R.F."/>
            <person name="Hellsten U."/>
            <person name="Kawashima T."/>
            <person name="Robinson-Rechavi M."/>
            <person name="Shoguchi E."/>
            <person name="Terry A."/>
            <person name="Yu J.-K."/>
            <person name="Benito-Gutierrez E.L."/>
            <person name="Dubchak I."/>
            <person name="Garcia-Fernandez J."/>
            <person name="Gibson-Brown J.J."/>
            <person name="Grigoriev I.V."/>
            <person name="Horton A.C."/>
            <person name="de Jong P.J."/>
            <person name="Jurka J."/>
            <person name="Kapitonov V.V."/>
            <person name="Kohara Y."/>
            <person name="Kuroki Y."/>
            <person name="Lindquist E."/>
            <person name="Lucas S."/>
            <person name="Osoegawa K."/>
            <person name="Pennacchio L.A."/>
            <person name="Salamov A.A."/>
            <person name="Satou Y."/>
            <person name="Sauka-Spengler T."/>
            <person name="Schmutz J."/>
            <person name="Shin-I T."/>
            <person name="Toyoda A."/>
            <person name="Bronner-Fraser M."/>
            <person name="Fujiyama A."/>
            <person name="Holland L.Z."/>
            <person name="Holland P.W.H."/>
            <person name="Satoh N."/>
            <person name="Rokhsar D.S."/>
        </authorList>
    </citation>
    <scope>NUCLEOTIDE SEQUENCE [LARGE SCALE GENOMIC DNA]</scope>
    <source>
        <strain evidence="1">S238N-H82</strain>
        <tissue evidence="1">Testes</tissue>
    </source>
</reference>
<proteinExistence type="predicted"/>
<dbReference type="EMBL" id="GG666536">
    <property type="protein sequence ID" value="EEN57994.1"/>
    <property type="molecule type" value="Genomic_DNA"/>
</dbReference>
<name>C3YNZ5_BRAFL</name>
<protein>
    <submittedName>
        <fullName evidence="1">Uncharacterized protein</fullName>
    </submittedName>
</protein>
<sequence>MTCHAINKLEKSPYANLDPVGVCATGRVLSVPELHHASGPVLVPGWGSSRSERNLQPVSVYCDRTLEMLCCLENCNPSDVIAYKPLSLTVSYPGVWNLAESPPGFPGIDWTNNITLMDSLSLKVNPDVFTVRGNYTIRVSNDNPLFFPWERHAEYRFQVFPNPIPRSLLGGNSTDIPPDVCSVIPPEGVSLVEKFCIVCEGQCLKFT</sequence>